<dbReference type="EMBL" id="CP001010">
    <property type="protein sequence ID" value="ACB43954.1"/>
    <property type="molecule type" value="Genomic_DNA"/>
</dbReference>
<gene>
    <name evidence="2" type="ordered locus">Pnec_0728</name>
</gene>
<feature type="transmembrane region" description="Helical" evidence="1">
    <location>
        <begin position="20"/>
        <end position="40"/>
    </location>
</feature>
<proteinExistence type="predicted"/>
<dbReference type="AlphaFoldDB" id="B1XUC7"/>
<reference evidence="2" key="1">
    <citation type="submission" date="2008-03" db="EMBL/GenBank/DDBJ databases">
        <title>Complete sequence of Polynucleobacter necessarius STIR1.</title>
        <authorList>
            <consortium name="US DOE Joint Genome Institute"/>
            <person name="Copeland A."/>
            <person name="Lucas S."/>
            <person name="Lapidus A."/>
            <person name="Barry K."/>
            <person name="Detter J.C."/>
            <person name="Glavina del Rio T."/>
            <person name="Hammon N."/>
            <person name="Israni S."/>
            <person name="Dalin E."/>
            <person name="Tice H."/>
            <person name="Pitluck S."/>
            <person name="Chain P."/>
            <person name="Malfatti S."/>
            <person name="Shin M."/>
            <person name="Vergez L."/>
            <person name="Schmutz J."/>
            <person name="Larimer F."/>
            <person name="Land M."/>
            <person name="Hauser L."/>
            <person name="Kyrpides N."/>
            <person name="Kim E."/>
            <person name="Hahn M."/>
            <person name="Richardson P."/>
        </authorList>
    </citation>
    <scope>NUCLEOTIDE SEQUENCE [LARGE SCALE GENOMIC DNA]</scope>
    <source>
        <strain evidence="2">STIR1</strain>
    </source>
</reference>
<dbReference type="KEGG" id="pne:Pnec_0728"/>
<organism evidence="2">
    <name type="scientific">Polynucleobacter necessarius subsp. necessarius (strain STIR1)</name>
    <dbReference type="NCBI Taxonomy" id="452638"/>
    <lineage>
        <taxon>Bacteria</taxon>
        <taxon>Pseudomonadati</taxon>
        <taxon>Pseudomonadota</taxon>
        <taxon>Betaproteobacteria</taxon>
        <taxon>Burkholderiales</taxon>
        <taxon>Burkholderiaceae</taxon>
        <taxon>Polynucleobacter</taxon>
    </lineage>
</organism>
<accession>B1XUC7</accession>
<evidence type="ECO:0000256" key="1">
    <source>
        <dbReference type="SAM" id="Phobius"/>
    </source>
</evidence>
<keyword evidence="1" id="KW-0472">Membrane</keyword>
<dbReference type="STRING" id="452638.Pnec_0728"/>
<evidence type="ECO:0000313" key="2">
    <source>
        <dbReference type="EMBL" id="ACB43954.1"/>
    </source>
</evidence>
<keyword evidence="1" id="KW-0812">Transmembrane</keyword>
<sequence length="71" mass="7273">MSPWSPEAMPHIPSQSGIAMVISLILLLVITVMGVGLAYVATIQSDLVAAVVNKPLSIDASGFLNPAVKAG</sequence>
<dbReference type="HOGENOM" id="CLU_2736600_0_0_4"/>
<protein>
    <submittedName>
        <fullName evidence="2">Uncharacterized protein</fullName>
    </submittedName>
</protein>
<name>B1XUC7_POLNS</name>
<keyword evidence="1" id="KW-1133">Transmembrane helix</keyword>